<dbReference type="GO" id="GO:0005634">
    <property type="term" value="C:nucleus"/>
    <property type="evidence" value="ECO:0007669"/>
    <property type="project" value="TreeGrafter"/>
</dbReference>
<accession>A0A444X4M7</accession>
<dbReference type="GO" id="GO:0051276">
    <property type="term" value="P:chromosome organization"/>
    <property type="evidence" value="ECO:0007669"/>
    <property type="project" value="TreeGrafter"/>
</dbReference>
<dbReference type="PANTHER" id="PTHR34810">
    <property type="entry name" value="DNA-BINDING PROTEIN BIN4"/>
    <property type="match status" value="1"/>
</dbReference>
<dbReference type="PANTHER" id="PTHR34810:SF1">
    <property type="entry name" value="DNA-BINDING PROTEIN BIN4"/>
    <property type="match status" value="1"/>
</dbReference>
<proteinExistence type="predicted"/>
<keyword evidence="3" id="KW-1185">Reference proteome</keyword>
<feature type="compositionally biased region" description="Basic residues" evidence="1">
    <location>
        <begin position="304"/>
        <end position="323"/>
    </location>
</feature>
<gene>
    <name evidence="2" type="ORF">Ahy_B10g104067</name>
</gene>
<dbReference type="AlphaFoldDB" id="A0A444X4M7"/>
<evidence type="ECO:0000256" key="1">
    <source>
        <dbReference type="SAM" id="MobiDB-lite"/>
    </source>
</evidence>
<feature type="region of interest" description="Disordered" evidence="1">
    <location>
        <begin position="250"/>
        <end position="323"/>
    </location>
</feature>
<organism evidence="2 3">
    <name type="scientific">Arachis hypogaea</name>
    <name type="common">Peanut</name>
    <dbReference type="NCBI Taxonomy" id="3818"/>
    <lineage>
        <taxon>Eukaryota</taxon>
        <taxon>Viridiplantae</taxon>
        <taxon>Streptophyta</taxon>
        <taxon>Embryophyta</taxon>
        <taxon>Tracheophyta</taxon>
        <taxon>Spermatophyta</taxon>
        <taxon>Magnoliopsida</taxon>
        <taxon>eudicotyledons</taxon>
        <taxon>Gunneridae</taxon>
        <taxon>Pentapetalae</taxon>
        <taxon>rosids</taxon>
        <taxon>fabids</taxon>
        <taxon>Fabales</taxon>
        <taxon>Fabaceae</taxon>
        <taxon>Papilionoideae</taxon>
        <taxon>50 kb inversion clade</taxon>
        <taxon>dalbergioids sensu lato</taxon>
        <taxon>Dalbergieae</taxon>
        <taxon>Pterocarpus clade</taxon>
        <taxon>Arachis</taxon>
    </lineage>
</organism>
<reference evidence="2 3" key="1">
    <citation type="submission" date="2019-01" db="EMBL/GenBank/DDBJ databases">
        <title>Sequencing of cultivated peanut Arachis hypogaea provides insights into genome evolution and oil improvement.</title>
        <authorList>
            <person name="Chen X."/>
        </authorList>
    </citation>
    <scope>NUCLEOTIDE SEQUENCE [LARGE SCALE GENOMIC DNA]</scope>
    <source>
        <strain evidence="3">cv. Fuhuasheng</strain>
        <tissue evidence="2">Leaves</tissue>
    </source>
</reference>
<dbReference type="EMBL" id="SDMP01000020">
    <property type="protein sequence ID" value="RYQ84624.1"/>
    <property type="molecule type" value="Genomic_DNA"/>
</dbReference>
<evidence type="ECO:0000313" key="3">
    <source>
        <dbReference type="Proteomes" id="UP000289738"/>
    </source>
</evidence>
<dbReference type="GO" id="GO:0003690">
    <property type="term" value="F:double-stranded DNA binding"/>
    <property type="evidence" value="ECO:0007669"/>
    <property type="project" value="InterPro"/>
</dbReference>
<feature type="compositionally biased region" description="Basic and acidic residues" evidence="1">
    <location>
        <begin position="266"/>
        <end position="290"/>
    </location>
</feature>
<dbReference type="InterPro" id="IPR033246">
    <property type="entry name" value="BIN4"/>
</dbReference>
<comment type="caution">
    <text evidence="2">The sequence shown here is derived from an EMBL/GenBank/DDBJ whole genome shotgun (WGS) entry which is preliminary data.</text>
</comment>
<feature type="region of interest" description="Disordered" evidence="1">
    <location>
        <begin position="68"/>
        <end position="106"/>
    </location>
</feature>
<protein>
    <recommendedName>
        <fullName evidence="4">DNA-binding protein BIN4</fullName>
    </recommendedName>
</protein>
<dbReference type="GO" id="GO:0009330">
    <property type="term" value="C:DNA topoisomerase type II (double strand cut, ATP-hydrolyzing) complex"/>
    <property type="evidence" value="ECO:0007669"/>
    <property type="project" value="InterPro"/>
</dbReference>
<evidence type="ECO:0000313" key="2">
    <source>
        <dbReference type="EMBL" id="RYQ84624.1"/>
    </source>
</evidence>
<sequence>MVSYDAGDIEERKIGIDSNNDMHFERKILSRALIVAPKRKFVTIRWKASQQQIPQLISEEAKDKIILGNDGKSPCRKGSKGKSSQKPIQVEEDHSPVKGKKTKGSAKERGMKWVVVEIWRLRRKKLVKSSLRQMSPLQGCLLVLSEKVQHTKALVECQGDSIDLSGDVGAVGRVIISDSASRDQEMQLDLKETIYKTSIVPCRTFCVVSFGQSEVKIEAIMNDFIQLEPQSNVYEAETMVEGTLDGFAFDSDEEAGKMPKGTQTDQNEHAKEQTHSKSKGKGDKKIGAEKKRGRSTGGKPQPKTVKKIAPKKAPNSKKAKTKN</sequence>
<dbReference type="STRING" id="3818.A0A444X4M7"/>
<dbReference type="GO" id="GO:0042023">
    <property type="term" value="P:DNA endoreduplication"/>
    <property type="evidence" value="ECO:0007669"/>
    <property type="project" value="InterPro"/>
</dbReference>
<dbReference type="Proteomes" id="UP000289738">
    <property type="component" value="Chromosome B10"/>
</dbReference>
<evidence type="ECO:0008006" key="4">
    <source>
        <dbReference type="Google" id="ProtNLM"/>
    </source>
</evidence>
<name>A0A444X4M7_ARAHY</name>